<name>A0A344UKM8_9NEIS</name>
<accession>A0A344UKM8</accession>
<dbReference type="KEGG" id="chrb:DK843_16865"/>
<evidence type="ECO:0000313" key="2">
    <source>
        <dbReference type="Proteomes" id="UP000252038"/>
    </source>
</evidence>
<protein>
    <submittedName>
        <fullName evidence="1">GlcNAc-PI de-N-acetylase</fullName>
    </submittedName>
</protein>
<dbReference type="SUPFAM" id="SSF102588">
    <property type="entry name" value="LmbE-like"/>
    <property type="match status" value="1"/>
</dbReference>
<dbReference type="EMBL" id="CP029554">
    <property type="protein sequence ID" value="AXE35826.1"/>
    <property type="molecule type" value="Genomic_DNA"/>
</dbReference>
<dbReference type="InterPro" id="IPR003737">
    <property type="entry name" value="GlcNAc_PI_deacetylase-related"/>
</dbReference>
<dbReference type="Gene3D" id="3.40.50.10320">
    <property type="entry name" value="LmbE-like"/>
    <property type="match status" value="1"/>
</dbReference>
<dbReference type="Proteomes" id="UP000252038">
    <property type="component" value="Chromosome"/>
</dbReference>
<organism evidence="1 2">
    <name type="scientific">Chromobacterium phragmitis</name>
    <dbReference type="NCBI Taxonomy" id="2202141"/>
    <lineage>
        <taxon>Bacteria</taxon>
        <taxon>Pseudomonadati</taxon>
        <taxon>Pseudomonadota</taxon>
        <taxon>Betaproteobacteria</taxon>
        <taxon>Neisseriales</taxon>
        <taxon>Chromobacteriaceae</taxon>
        <taxon>Chromobacterium</taxon>
    </lineage>
</organism>
<proteinExistence type="predicted"/>
<dbReference type="InterPro" id="IPR024078">
    <property type="entry name" value="LmbE-like_dom_sf"/>
</dbReference>
<sequence>MSHDKKIVLCAAPHADDESLGCGGALLRHVAEGDEVHWLLFTEMQERQGFPPDRIAARSEEIHRVSGAYGFAGTHLLGFPTMELDAVAQSVLVGAVSRVVSQVRPNILYLPYRYDAHSDHARVFDAVAACSKSFRYPSVQRVLAYETLSETEFGLRPDESTFKPNHFVNIQPWLEAKLSILRIYASEMGAFPFPRSEECVLAQARLRGSQAGVEAAEAFMLLKDIRP</sequence>
<dbReference type="AlphaFoldDB" id="A0A344UKM8"/>
<dbReference type="RefSeq" id="WP_114073846.1">
    <property type="nucleotide sequence ID" value="NZ_CP029554.1"/>
</dbReference>
<dbReference type="Pfam" id="PF02585">
    <property type="entry name" value="PIG-L"/>
    <property type="match status" value="1"/>
</dbReference>
<evidence type="ECO:0000313" key="1">
    <source>
        <dbReference type="EMBL" id="AXE35826.1"/>
    </source>
</evidence>
<gene>
    <name evidence="1" type="ORF">DK843_16865</name>
</gene>
<reference evidence="1 2" key="1">
    <citation type="submission" date="2018-05" db="EMBL/GenBank/DDBJ databases">
        <title>Genome sequencing, assembly and analysis of the novel insecticidal bacterium, Chromobacterium phragmitis.</title>
        <authorList>
            <person name="Sparks M.E."/>
            <person name="Blackburn M.B."/>
            <person name="Gundersen-Rindal D.E."/>
        </authorList>
    </citation>
    <scope>NUCLEOTIDE SEQUENCE [LARGE SCALE GENOMIC DNA]</scope>
    <source>
        <strain evidence="1">IIBBL 274-1</strain>
    </source>
</reference>